<dbReference type="NCBIfam" id="TIGR02937">
    <property type="entry name" value="sigma70-ECF"/>
    <property type="match status" value="1"/>
</dbReference>
<dbReference type="SUPFAM" id="SSF88946">
    <property type="entry name" value="Sigma2 domain of RNA polymerase sigma factors"/>
    <property type="match status" value="1"/>
</dbReference>
<organism evidence="9 10">
    <name type="scientific">Nocardioides lentus</name>
    <dbReference type="NCBI Taxonomy" id="338077"/>
    <lineage>
        <taxon>Bacteria</taxon>
        <taxon>Bacillati</taxon>
        <taxon>Actinomycetota</taxon>
        <taxon>Actinomycetes</taxon>
        <taxon>Propionibacteriales</taxon>
        <taxon>Nocardioidaceae</taxon>
        <taxon>Nocardioides</taxon>
    </lineage>
</organism>
<keyword evidence="10" id="KW-1185">Reference proteome</keyword>
<sequence length="186" mass="20239">MSDKDADFDEFAAGAWPRLRRSAYLLCGDAHLAEDLAQTALVRTYAAWGRVRRADAHAYARRTLVNLNIDRHRRRLGVTEVGGDALLGAEAAGPAADTVADRDEVVRLLADLSVKERRIVVMRHYYDLPEAQVAAELGVARGTVRSTLSRALAKLRDGLAPAPDPLSDTVPDPVPDSGRTTGRTTR</sequence>
<dbReference type="InterPro" id="IPR039425">
    <property type="entry name" value="RNA_pol_sigma-70-like"/>
</dbReference>
<evidence type="ECO:0000313" key="9">
    <source>
        <dbReference type="EMBL" id="GAA1925869.1"/>
    </source>
</evidence>
<keyword evidence="5" id="KW-0804">Transcription</keyword>
<evidence type="ECO:0000259" key="7">
    <source>
        <dbReference type="Pfam" id="PF04542"/>
    </source>
</evidence>
<evidence type="ECO:0000259" key="8">
    <source>
        <dbReference type="Pfam" id="PF08281"/>
    </source>
</evidence>
<protein>
    <submittedName>
        <fullName evidence="9">SigE family RNA polymerase sigma factor</fullName>
    </submittedName>
</protein>
<evidence type="ECO:0000256" key="2">
    <source>
        <dbReference type="ARBA" id="ARBA00023015"/>
    </source>
</evidence>
<dbReference type="RefSeq" id="WP_344008344.1">
    <property type="nucleotide sequence ID" value="NZ_BAAAMY010000007.1"/>
</dbReference>
<dbReference type="InterPro" id="IPR013249">
    <property type="entry name" value="RNA_pol_sigma70_r4_t2"/>
</dbReference>
<reference evidence="10" key="1">
    <citation type="journal article" date="2019" name="Int. J. Syst. Evol. Microbiol.">
        <title>The Global Catalogue of Microorganisms (GCM) 10K type strain sequencing project: providing services to taxonomists for standard genome sequencing and annotation.</title>
        <authorList>
            <consortium name="The Broad Institute Genomics Platform"/>
            <consortium name="The Broad Institute Genome Sequencing Center for Infectious Disease"/>
            <person name="Wu L."/>
            <person name="Ma J."/>
        </authorList>
    </citation>
    <scope>NUCLEOTIDE SEQUENCE [LARGE SCALE GENOMIC DNA]</scope>
    <source>
        <strain evidence="10">JCM 14046</strain>
    </source>
</reference>
<dbReference type="InterPro" id="IPR014284">
    <property type="entry name" value="RNA_pol_sigma-70_dom"/>
</dbReference>
<dbReference type="PANTHER" id="PTHR43133">
    <property type="entry name" value="RNA POLYMERASE ECF-TYPE SIGMA FACTO"/>
    <property type="match status" value="1"/>
</dbReference>
<dbReference type="Pfam" id="PF08281">
    <property type="entry name" value="Sigma70_r4_2"/>
    <property type="match status" value="1"/>
</dbReference>
<dbReference type="EMBL" id="BAAAMY010000007">
    <property type="protein sequence ID" value="GAA1925869.1"/>
    <property type="molecule type" value="Genomic_DNA"/>
</dbReference>
<feature type="domain" description="RNA polymerase sigma-70 region 2" evidence="7">
    <location>
        <begin position="17"/>
        <end position="75"/>
    </location>
</feature>
<dbReference type="InterPro" id="IPR036388">
    <property type="entry name" value="WH-like_DNA-bd_sf"/>
</dbReference>
<dbReference type="InterPro" id="IPR014325">
    <property type="entry name" value="RNA_pol_sigma-E_actinobac"/>
</dbReference>
<dbReference type="Gene3D" id="1.10.10.10">
    <property type="entry name" value="Winged helix-like DNA-binding domain superfamily/Winged helix DNA-binding domain"/>
    <property type="match status" value="1"/>
</dbReference>
<evidence type="ECO:0000256" key="5">
    <source>
        <dbReference type="ARBA" id="ARBA00023163"/>
    </source>
</evidence>
<gene>
    <name evidence="9" type="ORF">GCM10009737_29590</name>
</gene>
<comment type="caution">
    <text evidence="9">The sequence shown here is derived from an EMBL/GenBank/DDBJ whole genome shotgun (WGS) entry which is preliminary data.</text>
</comment>
<evidence type="ECO:0000256" key="6">
    <source>
        <dbReference type="SAM" id="MobiDB-lite"/>
    </source>
</evidence>
<dbReference type="CDD" id="cd06171">
    <property type="entry name" value="Sigma70_r4"/>
    <property type="match status" value="1"/>
</dbReference>
<keyword evidence="4" id="KW-0238">DNA-binding</keyword>
<evidence type="ECO:0000256" key="3">
    <source>
        <dbReference type="ARBA" id="ARBA00023082"/>
    </source>
</evidence>
<proteinExistence type="inferred from homology"/>
<keyword evidence="2" id="KW-0805">Transcription regulation</keyword>
<dbReference type="InterPro" id="IPR007627">
    <property type="entry name" value="RNA_pol_sigma70_r2"/>
</dbReference>
<dbReference type="PANTHER" id="PTHR43133:SF50">
    <property type="entry name" value="ECF RNA POLYMERASE SIGMA FACTOR SIGM"/>
    <property type="match status" value="1"/>
</dbReference>
<feature type="region of interest" description="Disordered" evidence="6">
    <location>
        <begin position="158"/>
        <end position="186"/>
    </location>
</feature>
<evidence type="ECO:0000256" key="1">
    <source>
        <dbReference type="ARBA" id="ARBA00010641"/>
    </source>
</evidence>
<dbReference type="InterPro" id="IPR013324">
    <property type="entry name" value="RNA_pol_sigma_r3/r4-like"/>
</dbReference>
<comment type="similarity">
    <text evidence="1">Belongs to the sigma-70 factor family. ECF subfamily.</text>
</comment>
<evidence type="ECO:0000256" key="4">
    <source>
        <dbReference type="ARBA" id="ARBA00023125"/>
    </source>
</evidence>
<name>A0ABP5B160_9ACTN</name>
<keyword evidence="3" id="KW-0731">Sigma factor</keyword>
<dbReference type="Gene3D" id="1.10.1740.10">
    <property type="match status" value="1"/>
</dbReference>
<dbReference type="SUPFAM" id="SSF88659">
    <property type="entry name" value="Sigma3 and sigma4 domains of RNA polymerase sigma factors"/>
    <property type="match status" value="1"/>
</dbReference>
<accession>A0ABP5B160</accession>
<evidence type="ECO:0000313" key="10">
    <source>
        <dbReference type="Proteomes" id="UP001501612"/>
    </source>
</evidence>
<dbReference type="Proteomes" id="UP001501612">
    <property type="component" value="Unassembled WGS sequence"/>
</dbReference>
<feature type="domain" description="RNA polymerase sigma factor 70 region 4 type 2" evidence="8">
    <location>
        <begin position="103"/>
        <end position="155"/>
    </location>
</feature>
<dbReference type="InterPro" id="IPR013325">
    <property type="entry name" value="RNA_pol_sigma_r2"/>
</dbReference>
<dbReference type="NCBIfam" id="TIGR02983">
    <property type="entry name" value="SigE-fam_strep"/>
    <property type="match status" value="1"/>
</dbReference>
<dbReference type="Pfam" id="PF04542">
    <property type="entry name" value="Sigma70_r2"/>
    <property type="match status" value="1"/>
</dbReference>